<evidence type="ECO:0008006" key="4">
    <source>
        <dbReference type="Google" id="ProtNLM"/>
    </source>
</evidence>
<evidence type="ECO:0000313" key="2">
    <source>
        <dbReference type="EMBL" id="PIR43863.1"/>
    </source>
</evidence>
<dbReference type="Proteomes" id="UP000230214">
    <property type="component" value="Unassembled WGS sequence"/>
</dbReference>
<dbReference type="EMBL" id="PCXU01000007">
    <property type="protein sequence ID" value="PIR43863.1"/>
    <property type="molecule type" value="Genomic_DNA"/>
</dbReference>
<keyword evidence="1" id="KW-0472">Membrane</keyword>
<keyword evidence="1" id="KW-0812">Transmembrane</keyword>
<reference evidence="2 3" key="1">
    <citation type="submission" date="2017-09" db="EMBL/GenBank/DDBJ databases">
        <title>Depth-based differentiation of microbial function through sediment-hosted aquifers and enrichment of novel symbionts in the deep terrestrial subsurface.</title>
        <authorList>
            <person name="Probst A.J."/>
            <person name="Ladd B."/>
            <person name="Jarett J.K."/>
            <person name="Geller-Mcgrath D.E."/>
            <person name="Sieber C.M."/>
            <person name="Emerson J.B."/>
            <person name="Anantharaman K."/>
            <person name="Thomas B.C."/>
            <person name="Malmstrom R."/>
            <person name="Stieglmeier M."/>
            <person name="Klingl A."/>
            <person name="Woyke T."/>
            <person name="Ryan C.M."/>
            <person name="Banfield J.F."/>
        </authorList>
    </citation>
    <scope>NUCLEOTIDE SEQUENCE [LARGE SCALE GENOMIC DNA]</scope>
    <source>
        <strain evidence="2">CG10_big_fil_rev_8_21_14_0_10_32_10</strain>
    </source>
</reference>
<sequence length="263" mass="29795">MNNNNTITSLLLSEDIETPLFCTKPKPKKALYVKIKDFFINLNFKFRLFLFKFNFLNKPNLNKSNLFLVSSPVIIFFITTFSIVGFMGYILMNPSFFKKDLKPSYNVYTSKPNTVTTYDVTAELQDARAEKVKLFFNKHNAPLASYSQYLVDIADAYDVDWRLVPAIGFCEGNGGKQIPEGSFNTWGWAASQSDLADKSGRYNLGSWENAINIVTKGLKIGYIDKGLTTPEEIMKKYAPPSVDKGGPWAKCVNLYMSEIEDVQ</sequence>
<evidence type="ECO:0000313" key="3">
    <source>
        <dbReference type="Proteomes" id="UP000230214"/>
    </source>
</evidence>
<proteinExistence type="predicted"/>
<gene>
    <name evidence="2" type="ORF">COV24_00520</name>
</gene>
<comment type="caution">
    <text evidence="2">The sequence shown here is derived from an EMBL/GenBank/DDBJ whole genome shotgun (WGS) entry which is preliminary data.</text>
</comment>
<feature type="transmembrane region" description="Helical" evidence="1">
    <location>
        <begin position="66"/>
        <end position="92"/>
    </location>
</feature>
<protein>
    <recommendedName>
        <fullName evidence="4">Mannosyl-glycoprotein endo-beta-N-acetylglucosamidase-like domain-containing protein</fullName>
    </recommendedName>
</protein>
<dbReference type="AlphaFoldDB" id="A0A2H0RBK7"/>
<evidence type="ECO:0000256" key="1">
    <source>
        <dbReference type="SAM" id="Phobius"/>
    </source>
</evidence>
<accession>A0A2H0RBK7</accession>
<keyword evidence="1" id="KW-1133">Transmembrane helix</keyword>
<organism evidence="2 3">
    <name type="scientific">candidate division WWE3 bacterium CG10_big_fil_rev_8_21_14_0_10_32_10</name>
    <dbReference type="NCBI Taxonomy" id="1975090"/>
    <lineage>
        <taxon>Bacteria</taxon>
        <taxon>Katanobacteria</taxon>
    </lineage>
</organism>
<name>A0A2H0RBK7_UNCKA</name>